<name>A0A133KTV7_HEYCO</name>
<reference evidence="3" key="1">
    <citation type="submission" date="2016-01" db="EMBL/GenBank/DDBJ databases">
        <authorList>
            <person name="Mitreva M."/>
            <person name="Pepin K.H."/>
            <person name="Mihindukulasuriya K.A."/>
            <person name="Fulton R."/>
            <person name="Fronick C."/>
            <person name="O'Laughlin M."/>
            <person name="Miner T."/>
            <person name="Herter B."/>
            <person name="Rosa B.A."/>
            <person name="Cordes M."/>
            <person name="Tomlinson C."/>
            <person name="Wollam A."/>
            <person name="Palsikar V.B."/>
            <person name="Mardis E.R."/>
            <person name="Wilson R.K."/>
        </authorList>
    </citation>
    <scope>NUCLEOTIDE SEQUENCE [LARGE SCALE GENOMIC DNA]</scope>
    <source>
        <strain evidence="3">GED7749B</strain>
    </source>
</reference>
<dbReference type="PATRIC" id="fig|1398.22.peg.1680"/>
<evidence type="ECO:0000313" key="2">
    <source>
        <dbReference type="EMBL" id="KWZ82730.1"/>
    </source>
</evidence>
<evidence type="ECO:0000313" key="3">
    <source>
        <dbReference type="Proteomes" id="UP000070376"/>
    </source>
</evidence>
<organism evidence="2 3">
    <name type="scientific">Heyndrickxia coagulans</name>
    <name type="common">Weizmannia coagulans</name>
    <dbReference type="NCBI Taxonomy" id="1398"/>
    <lineage>
        <taxon>Bacteria</taxon>
        <taxon>Bacillati</taxon>
        <taxon>Bacillota</taxon>
        <taxon>Bacilli</taxon>
        <taxon>Bacillales</taxon>
        <taxon>Bacillaceae</taxon>
        <taxon>Heyndrickxia</taxon>
    </lineage>
</organism>
<evidence type="ECO:0000256" key="1">
    <source>
        <dbReference type="SAM" id="MobiDB-lite"/>
    </source>
</evidence>
<dbReference type="AlphaFoldDB" id="A0A133KTV7"/>
<feature type="compositionally biased region" description="Polar residues" evidence="1">
    <location>
        <begin position="30"/>
        <end position="44"/>
    </location>
</feature>
<gene>
    <name evidence="2" type="ORF">HMPREF3213_01672</name>
</gene>
<accession>A0A133KTV7</accession>
<dbReference type="Proteomes" id="UP000070376">
    <property type="component" value="Unassembled WGS sequence"/>
</dbReference>
<dbReference type="EMBL" id="LRPN01000050">
    <property type="protein sequence ID" value="KWZ82730.1"/>
    <property type="molecule type" value="Genomic_DNA"/>
</dbReference>
<protein>
    <submittedName>
        <fullName evidence="2">Uncharacterized protein</fullName>
    </submittedName>
</protein>
<feature type="region of interest" description="Disordered" evidence="1">
    <location>
        <begin position="1"/>
        <end position="44"/>
    </location>
</feature>
<proteinExistence type="predicted"/>
<sequence length="44" mass="4892">MPGLIHRNANHANIPIKKMDANSKTKNENLKFSNQTASPNTETD</sequence>
<feature type="compositionally biased region" description="Basic and acidic residues" evidence="1">
    <location>
        <begin position="17"/>
        <end position="29"/>
    </location>
</feature>
<comment type="caution">
    <text evidence="2">The sequence shown here is derived from an EMBL/GenBank/DDBJ whole genome shotgun (WGS) entry which is preliminary data.</text>
</comment>